<dbReference type="EMBL" id="CH473965">
    <property type="protein sequence ID" value="EDL98887.1"/>
    <property type="molecule type" value="Genomic_DNA"/>
</dbReference>
<feature type="region of interest" description="Disordered" evidence="1">
    <location>
        <begin position="1"/>
        <end position="36"/>
    </location>
</feature>
<proteinExistence type="predicted"/>
<reference evidence="2 3" key="1">
    <citation type="submission" date="2005-09" db="EMBL/GenBank/DDBJ databases">
        <authorList>
            <person name="Mural R.J."/>
            <person name="Li P.W."/>
            <person name="Adams M.D."/>
            <person name="Amanatides P.G."/>
            <person name="Baden-Tillson H."/>
            <person name="Barnstead M."/>
            <person name="Chin S.H."/>
            <person name="Dew I."/>
            <person name="Evans C.A."/>
            <person name="Ferriera S."/>
            <person name="Flanigan M."/>
            <person name="Fosler C."/>
            <person name="Glodek A."/>
            <person name="Gu Z."/>
            <person name="Holt R.A."/>
            <person name="Jennings D."/>
            <person name="Kraft C.L."/>
            <person name="Lu F."/>
            <person name="Nguyen T."/>
            <person name="Nusskern D.R."/>
            <person name="Pfannkoch C.M."/>
            <person name="Sitter C."/>
            <person name="Sutton G.G."/>
            <person name="Venter J.C."/>
            <person name="Wang Z."/>
            <person name="Woodage T."/>
            <person name="Zheng X.H."/>
            <person name="Zhong F."/>
        </authorList>
    </citation>
    <scope>NUCLEOTIDE SEQUENCE [LARGE SCALE GENOMIC DNA]</scope>
    <source>
        <strain>BN</strain>
        <strain evidence="3">Sprague-Dawley</strain>
    </source>
</reference>
<evidence type="ECO:0000256" key="1">
    <source>
        <dbReference type="SAM" id="MobiDB-lite"/>
    </source>
</evidence>
<organism evidence="2 3">
    <name type="scientific">Rattus norvegicus</name>
    <name type="common">Rat</name>
    <dbReference type="NCBI Taxonomy" id="10116"/>
    <lineage>
        <taxon>Eukaryota</taxon>
        <taxon>Metazoa</taxon>
        <taxon>Chordata</taxon>
        <taxon>Craniata</taxon>
        <taxon>Vertebrata</taxon>
        <taxon>Euteleostomi</taxon>
        <taxon>Mammalia</taxon>
        <taxon>Eutheria</taxon>
        <taxon>Euarchontoglires</taxon>
        <taxon>Glires</taxon>
        <taxon>Rodentia</taxon>
        <taxon>Myomorpha</taxon>
        <taxon>Muroidea</taxon>
        <taxon>Muridae</taxon>
        <taxon>Murinae</taxon>
        <taxon>Rattus</taxon>
    </lineage>
</organism>
<dbReference type="AlphaFoldDB" id="A6IPH3"/>
<sequence>MTRVHSQSSAHPAAKVTVPLTPVLQHSPHPFPHNNGASALDLLLFGSAGSCDHNR</sequence>
<gene>
    <name evidence="2" type="ORF">rCG_22462</name>
</gene>
<evidence type="ECO:0000313" key="3">
    <source>
        <dbReference type="Proteomes" id="UP000234681"/>
    </source>
</evidence>
<evidence type="ECO:0000313" key="2">
    <source>
        <dbReference type="EMBL" id="EDL98887.1"/>
    </source>
</evidence>
<name>A6IPH3_RAT</name>
<feature type="compositionally biased region" description="Polar residues" evidence="1">
    <location>
        <begin position="1"/>
        <end position="10"/>
    </location>
</feature>
<accession>A6IPH3</accession>
<dbReference type="Proteomes" id="UP000234681">
    <property type="component" value="Chromosome 9"/>
</dbReference>
<protein>
    <submittedName>
        <fullName evidence="2">RCG22462</fullName>
    </submittedName>
</protein>